<protein>
    <submittedName>
        <fullName evidence="2">STAS domain-containing protein</fullName>
    </submittedName>
</protein>
<evidence type="ECO:0000259" key="1">
    <source>
        <dbReference type="Pfam" id="PF13466"/>
    </source>
</evidence>
<dbReference type="Proteomes" id="UP000886829">
    <property type="component" value="Unassembled WGS sequence"/>
</dbReference>
<gene>
    <name evidence="2" type="ORF">H9850_01150</name>
</gene>
<dbReference type="InterPro" id="IPR036513">
    <property type="entry name" value="STAS_dom_sf"/>
</dbReference>
<reference evidence="2" key="1">
    <citation type="journal article" date="2021" name="PeerJ">
        <title>Extensive microbial diversity within the chicken gut microbiome revealed by metagenomics and culture.</title>
        <authorList>
            <person name="Gilroy R."/>
            <person name="Ravi A."/>
            <person name="Getino M."/>
            <person name="Pursley I."/>
            <person name="Horton D.L."/>
            <person name="Alikhan N.F."/>
            <person name="Baker D."/>
            <person name="Gharbi K."/>
            <person name="Hall N."/>
            <person name="Watson M."/>
            <person name="Adriaenssens E.M."/>
            <person name="Foster-Nyarko E."/>
            <person name="Jarju S."/>
            <person name="Secka A."/>
            <person name="Antonio M."/>
            <person name="Oren A."/>
            <person name="Chaudhuri R.R."/>
            <person name="La Ragione R."/>
            <person name="Hildebrand F."/>
            <person name="Pallen M.J."/>
        </authorList>
    </citation>
    <scope>NUCLEOTIDE SEQUENCE</scope>
    <source>
        <strain evidence="2">USASDec5-558</strain>
    </source>
</reference>
<name>A0A9D2AZX2_9GAMM</name>
<dbReference type="Pfam" id="PF13466">
    <property type="entry name" value="STAS_2"/>
    <property type="match status" value="1"/>
</dbReference>
<dbReference type="SUPFAM" id="SSF52091">
    <property type="entry name" value="SpoIIaa-like"/>
    <property type="match status" value="1"/>
</dbReference>
<dbReference type="InterPro" id="IPR058548">
    <property type="entry name" value="MlaB-like_STAS"/>
</dbReference>
<evidence type="ECO:0000313" key="2">
    <source>
        <dbReference type="EMBL" id="HIX56063.1"/>
    </source>
</evidence>
<sequence>MADLARMTAVEVPVLWEQRSQIFKQSQLDLSQTEAVDSAGIAFLVQWAKSLPQKQLTLLHTPANVQALIKTFRLEPLFVLQAD</sequence>
<dbReference type="AlphaFoldDB" id="A0A9D2AZX2"/>
<proteinExistence type="predicted"/>
<dbReference type="Gene3D" id="3.30.750.24">
    <property type="entry name" value="STAS domain"/>
    <property type="match status" value="1"/>
</dbReference>
<evidence type="ECO:0000313" key="3">
    <source>
        <dbReference type="Proteomes" id="UP000886829"/>
    </source>
</evidence>
<feature type="domain" description="MlaB-like STAS" evidence="1">
    <location>
        <begin position="7"/>
        <end position="74"/>
    </location>
</feature>
<organism evidence="2 3">
    <name type="scientific">Candidatus Anaerobiospirillum pullistercoris</name>
    <dbReference type="NCBI Taxonomy" id="2838452"/>
    <lineage>
        <taxon>Bacteria</taxon>
        <taxon>Pseudomonadati</taxon>
        <taxon>Pseudomonadota</taxon>
        <taxon>Gammaproteobacteria</taxon>
        <taxon>Aeromonadales</taxon>
        <taxon>Succinivibrionaceae</taxon>
        <taxon>Anaerobiospirillum</taxon>
    </lineage>
</organism>
<comment type="caution">
    <text evidence="2">The sequence shown here is derived from an EMBL/GenBank/DDBJ whole genome shotgun (WGS) entry which is preliminary data.</text>
</comment>
<accession>A0A9D2AZX2</accession>
<reference evidence="2" key="2">
    <citation type="submission" date="2021-04" db="EMBL/GenBank/DDBJ databases">
        <authorList>
            <person name="Gilroy R."/>
        </authorList>
    </citation>
    <scope>NUCLEOTIDE SEQUENCE</scope>
    <source>
        <strain evidence="2">USASDec5-558</strain>
    </source>
</reference>
<dbReference type="EMBL" id="DXEV01000024">
    <property type="protein sequence ID" value="HIX56063.1"/>
    <property type="molecule type" value="Genomic_DNA"/>
</dbReference>